<dbReference type="Proteomes" id="UP000267223">
    <property type="component" value="Unassembled WGS sequence"/>
</dbReference>
<dbReference type="Gene3D" id="2.60.40.1120">
    <property type="entry name" value="Carboxypeptidase-like, regulatory domain"/>
    <property type="match status" value="1"/>
</dbReference>
<keyword evidence="1" id="KW-0472">Membrane</keyword>
<dbReference type="AlphaFoldDB" id="A0A3M9NN20"/>
<dbReference type="InterPro" id="IPR008969">
    <property type="entry name" value="CarboxyPept-like_regulatory"/>
</dbReference>
<keyword evidence="3" id="KW-1185">Reference proteome</keyword>
<name>A0A3M9NN20_9BACT</name>
<dbReference type="OrthoDB" id="668747at2"/>
<keyword evidence="1" id="KW-1133">Transmembrane helix</keyword>
<evidence type="ECO:0008006" key="4">
    <source>
        <dbReference type="Google" id="ProtNLM"/>
    </source>
</evidence>
<dbReference type="RefSeq" id="WP_123119638.1">
    <property type="nucleotide sequence ID" value="NZ_RJJR01000002.1"/>
</dbReference>
<comment type="caution">
    <text evidence="2">The sequence shown here is derived from an EMBL/GenBank/DDBJ whole genome shotgun (WGS) entry which is preliminary data.</text>
</comment>
<dbReference type="EMBL" id="RJJR01000002">
    <property type="protein sequence ID" value="RNI39074.1"/>
    <property type="molecule type" value="Genomic_DNA"/>
</dbReference>
<evidence type="ECO:0000313" key="2">
    <source>
        <dbReference type="EMBL" id="RNI39074.1"/>
    </source>
</evidence>
<protein>
    <recommendedName>
        <fullName evidence="4">Carboxypeptidase regulatory-like domain-containing protein</fullName>
    </recommendedName>
</protein>
<proteinExistence type="predicted"/>
<keyword evidence="1" id="KW-0812">Transmembrane</keyword>
<reference evidence="2 3" key="1">
    <citation type="submission" date="2018-11" db="EMBL/GenBank/DDBJ databases">
        <title>Draft genome sequence of Ferruginibacter sp. BO-59.</title>
        <authorList>
            <person name="Im W.T."/>
        </authorList>
    </citation>
    <scope>NUCLEOTIDE SEQUENCE [LARGE SCALE GENOMIC DNA]</scope>
    <source>
        <strain evidence="2 3">BO-59</strain>
    </source>
</reference>
<feature type="transmembrane region" description="Helical" evidence="1">
    <location>
        <begin position="83"/>
        <end position="104"/>
    </location>
</feature>
<feature type="transmembrane region" description="Helical" evidence="1">
    <location>
        <begin position="12"/>
        <end position="35"/>
    </location>
</feature>
<feature type="transmembrane region" description="Helical" evidence="1">
    <location>
        <begin position="50"/>
        <end position="71"/>
    </location>
</feature>
<accession>A0A3M9NN20</accession>
<evidence type="ECO:0000256" key="1">
    <source>
        <dbReference type="SAM" id="Phobius"/>
    </source>
</evidence>
<gene>
    <name evidence="2" type="ORF">EFY79_05355</name>
</gene>
<sequence>MAQKPTTAKPVSVTTYLLISAISLIAAVIVGYYYFHSLKQAGNEKMDDRVFYLVLILFGIAASALIFGIMNSYASLKGIQSNVTYKFTGPIVGVILTVVGGFMLPKSTSDQILSIRVFNEDNNPVTRGNVTITFPHYQRTSSINSDGLVVFPDIPEEQLRNNIIINVVSDGYGKVTIDTLLAGFSPIKITLSQAKVIRLSGTVKDAADRPIRDVEVQVDGTPYSARTINDGSFEIPIPGYHFGDRITLVTSHSSYEDKSKVFEIESGEIDHIEFVLNPVPLNNPKSSQK</sequence>
<evidence type="ECO:0000313" key="3">
    <source>
        <dbReference type="Proteomes" id="UP000267223"/>
    </source>
</evidence>
<organism evidence="2 3">
    <name type="scientific">Hanamia caeni</name>
    <dbReference type="NCBI Taxonomy" id="2294116"/>
    <lineage>
        <taxon>Bacteria</taxon>
        <taxon>Pseudomonadati</taxon>
        <taxon>Bacteroidota</taxon>
        <taxon>Chitinophagia</taxon>
        <taxon>Chitinophagales</taxon>
        <taxon>Chitinophagaceae</taxon>
        <taxon>Hanamia</taxon>
    </lineage>
</organism>
<dbReference type="SUPFAM" id="SSF49464">
    <property type="entry name" value="Carboxypeptidase regulatory domain-like"/>
    <property type="match status" value="1"/>
</dbReference>